<dbReference type="EMBL" id="JASPKY010001023">
    <property type="protein sequence ID" value="KAK9679411.1"/>
    <property type="molecule type" value="Genomic_DNA"/>
</dbReference>
<dbReference type="Proteomes" id="UP001458880">
    <property type="component" value="Unassembled WGS sequence"/>
</dbReference>
<organism evidence="1 2">
    <name type="scientific">Popillia japonica</name>
    <name type="common">Japanese beetle</name>
    <dbReference type="NCBI Taxonomy" id="7064"/>
    <lineage>
        <taxon>Eukaryota</taxon>
        <taxon>Metazoa</taxon>
        <taxon>Ecdysozoa</taxon>
        <taxon>Arthropoda</taxon>
        <taxon>Hexapoda</taxon>
        <taxon>Insecta</taxon>
        <taxon>Pterygota</taxon>
        <taxon>Neoptera</taxon>
        <taxon>Endopterygota</taxon>
        <taxon>Coleoptera</taxon>
        <taxon>Polyphaga</taxon>
        <taxon>Scarabaeiformia</taxon>
        <taxon>Scarabaeidae</taxon>
        <taxon>Rutelinae</taxon>
        <taxon>Popillia</taxon>
    </lineage>
</organism>
<accession>A0AAW1HS77</accession>
<sequence>MAEVLSLMGKLYNKTDGLRNTVKESTKIKTEIKTITRELVGIVGALRKKVDVLNQSHANLTAKCDEQAALLARKANSASTEQMEISDIGEILNAGEDFGNSANVIDASWSEASYT</sequence>
<proteinExistence type="predicted"/>
<evidence type="ECO:0000313" key="1">
    <source>
        <dbReference type="EMBL" id="KAK9679411.1"/>
    </source>
</evidence>
<protein>
    <submittedName>
        <fullName evidence="1">Uncharacterized protein</fullName>
    </submittedName>
</protein>
<comment type="caution">
    <text evidence="1">The sequence shown here is derived from an EMBL/GenBank/DDBJ whole genome shotgun (WGS) entry which is preliminary data.</text>
</comment>
<name>A0AAW1HS77_POPJA</name>
<keyword evidence="2" id="KW-1185">Reference proteome</keyword>
<dbReference type="AlphaFoldDB" id="A0AAW1HS77"/>
<reference evidence="1 2" key="1">
    <citation type="journal article" date="2024" name="BMC Genomics">
        <title>De novo assembly and annotation of Popillia japonica's genome with initial clues to its potential as an invasive pest.</title>
        <authorList>
            <person name="Cucini C."/>
            <person name="Boschi S."/>
            <person name="Funari R."/>
            <person name="Cardaioli E."/>
            <person name="Iannotti N."/>
            <person name="Marturano G."/>
            <person name="Paoli F."/>
            <person name="Bruttini M."/>
            <person name="Carapelli A."/>
            <person name="Frati F."/>
            <person name="Nardi F."/>
        </authorList>
    </citation>
    <scope>NUCLEOTIDE SEQUENCE [LARGE SCALE GENOMIC DNA]</scope>
    <source>
        <strain evidence="1">DMR45628</strain>
    </source>
</reference>
<evidence type="ECO:0000313" key="2">
    <source>
        <dbReference type="Proteomes" id="UP001458880"/>
    </source>
</evidence>
<gene>
    <name evidence="1" type="ORF">QE152_g40049</name>
</gene>